<dbReference type="Gene3D" id="3.90.180.10">
    <property type="entry name" value="Medium-chain alcohol dehydrogenases, catalytic domain"/>
    <property type="match status" value="1"/>
</dbReference>
<evidence type="ECO:0000256" key="2">
    <source>
        <dbReference type="ARBA" id="ARBA00008072"/>
    </source>
</evidence>
<dbReference type="OMA" id="FIPACEC"/>
<dbReference type="PANTHER" id="PTHR42940:SF6">
    <property type="entry name" value="DEHYDROGENASE, PUTATIVE (AFU_ORTHOLOGUE AFUA_2G04590)-RELATED"/>
    <property type="match status" value="1"/>
</dbReference>
<evidence type="ECO:0008006" key="10">
    <source>
        <dbReference type="Google" id="ProtNLM"/>
    </source>
</evidence>
<evidence type="ECO:0000256" key="4">
    <source>
        <dbReference type="ARBA" id="ARBA00022833"/>
    </source>
</evidence>
<accession>W3X8I8</accession>
<evidence type="ECO:0000256" key="3">
    <source>
        <dbReference type="ARBA" id="ARBA00022723"/>
    </source>
</evidence>
<dbReference type="KEGG" id="pfy:PFICI_04309"/>
<evidence type="ECO:0000313" key="9">
    <source>
        <dbReference type="Proteomes" id="UP000030651"/>
    </source>
</evidence>
<keyword evidence="5" id="KW-0560">Oxidoreductase</keyword>
<gene>
    <name evidence="8" type="ORF">PFICI_04309</name>
</gene>
<feature type="domain" description="Alcohol dehydrogenase-like C-terminal" evidence="6">
    <location>
        <begin position="272"/>
        <end position="415"/>
    </location>
</feature>
<dbReference type="PANTHER" id="PTHR42940">
    <property type="entry name" value="ALCOHOL DEHYDROGENASE 1-RELATED"/>
    <property type="match status" value="1"/>
</dbReference>
<dbReference type="HOGENOM" id="CLU_026673_20_1_1"/>
<dbReference type="Gene3D" id="3.40.50.720">
    <property type="entry name" value="NAD(P)-binding Rossmann-like Domain"/>
    <property type="match status" value="1"/>
</dbReference>
<dbReference type="InterPro" id="IPR013149">
    <property type="entry name" value="ADH-like_C"/>
</dbReference>
<evidence type="ECO:0000259" key="6">
    <source>
        <dbReference type="Pfam" id="PF00107"/>
    </source>
</evidence>
<dbReference type="EMBL" id="KI912111">
    <property type="protein sequence ID" value="ETS82433.1"/>
    <property type="molecule type" value="Genomic_DNA"/>
</dbReference>
<evidence type="ECO:0000256" key="5">
    <source>
        <dbReference type="ARBA" id="ARBA00023002"/>
    </source>
</evidence>
<feature type="domain" description="Alcohol dehydrogenase-like N-terminal" evidence="7">
    <location>
        <begin position="117"/>
        <end position="224"/>
    </location>
</feature>
<evidence type="ECO:0000313" key="8">
    <source>
        <dbReference type="EMBL" id="ETS82433.1"/>
    </source>
</evidence>
<dbReference type="Pfam" id="PF00107">
    <property type="entry name" value="ADH_zinc_N"/>
    <property type="match status" value="1"/>
</dbReference>
<keyword evidence="9" id="KW-1185">Reference proteome</keyword>
<dbReference type="GO" id="GO:0046872">
    <property type="term" value="F:metal ion binding"/>
    <property type="evidence" value="ECO:0007669"/>
    <property type="project" value="UniProtKB-KW"/>
</dbReference>
<dbReference type="SUPFAM" id="SSF51735">
    <property type="entry name" value="NAD(P)-binding Rossmann-fold domains"/>
    <property type="match status" value="1"/>
</dbReference>
<comment type="cofactor">
    <cofactor evidence="1">
        <name>Zn(2+)</name>
        <dbReference type="ChEBI" id="CHEBI:29105"/>
    </cofactor>
</comment>
<dbReference type="Pfam" id="PF08240">
    <property type="entry name" value="ADH_N"/>
    <property type="match status" value="1"/>
</dbReference>
<dbReference type="InterPro" id="IPR013154">
    <property type="entry name" value="ADH-like_N"/>
</dbReference>
<proteinExistence type="inferred from homology"/>
<organism evidence="8 9">
    <name type="scientific">Pestalotiopsis fici (strain W106-1 / CGMCC3.15140)</name>
    <dbReference type="NCBI Taxonomy" id="1229662"/>
    <lineage>
        <taxon>Eukaryota</taxon>
        <taxon>Fungi</taxon>
        <taxon>Dikarya</taxon>
        <taxon>Ascomycota</taxon>
        <taxon>Pezizomycotina</taxon>
        <taxon>Sordariomycetes</taxon>
        <taxon>Xylariomycetidae</taxon>
        <taxon>Amphisphaeriales</taxon>
        <taxon>Sporocadaceae</taxon>
        <taxon>Pestalotiopsis</taxon>
    </lineage>
</organism>
<dbReference type="GeneID" id="19269322"/>
<dbReference type="Proteomes" id="UP000030651">
    <property type="component" value="Unassembled WGS sequence"/>
</dbReference>
<dbReference type="AlphaFoldDB" id="W3X8I8"/>
<evidence type="ECO:0000256" key="1">
    <source>
        <dbReference type="ARBA" id="ARBA00001947"/>
    </source>
</evidence>
<dbReference type="SUPFAM" id="SSF50129">
    <property type="entry name" value="GroES-like"/>
    <property type="match status" value="1"/>
</dbReference>
<dbReference type="STRING" id="1229662.W3X8I8"/>
<dbReference type="InterPro" id="IPR011032">
    <property type="entry name" value="GroES-like_sf"/>
</dbReference>
<dbReference type="GO" id="GO:0005737">
    <property type="term" value="C:cytoplasm"/>
    <property type="evidence" value="ECO:0007669"/>
    <property type="project" value="TreeGrafter"/>
</dbReference>
<dbReference type="InParanoid" id="W3X8I8"/>
<keyword evidence="4" id="KW-0862">Zinc</keyword>
<protein>
    <recommendedName>
        <fullName evidence="10">Enoyl reductase (ER) domain-containing protein</fullName>
    </recommendedName>
</protein>
<dbReference type="InterPro" id="IPR036291">
    <property type="entry name" value="NAD(P)-bd_dom_sf"/>
</dbReference>
<dbReference type="RefSeq" id="XP_007831081.1">
    <property type="nucleotide sequence ID" value="XM_007832890.1"/>
</dbReference>
<dbReference type="eggNOG" id="KOG0023">
    <property type="taxonomic scope" value="Eukaryota"/>
</dbReference>
<dbReference type="OrthoDB" id="1879366at2759"/>
<keyword evidence="3" id="KW-0479">Metal-binding</keyword>
<comment type="similarity">
    <text evidence="2">Belongs to the zinc-containing alcohol dehydrogenase family.</text>
</comment>
<reference evidence="9" key="1">
    <citation type="journal article" date="2015" name="BMC Genomics">
        <title>Genomic and transcriptomic analysis of the endophytic fungus Pestalotiopsis fici reveals its lifestyle and high potential for synthesis of natural products.</title>
        <authorList>
            <person name="Wang X."/>
            <person name="Zhang X."/>
            <person name="Liu L."/>
            <person name="Xiang M."/>
            <person name="Wang W."/>
            <person name="Sun X."/>
            <person name="Che Y."/>
            <person name="Guo L."/>
            <person name="Liu G."/>
            <person name="Guo L."/>
            <person name="Wang C."/>
            <person name="Yin W.B."/>
            <person name="Stadler M."/>
            <person name="Zhang X."/>
            <person name="Liu X."/>
        </authorList>
    </citation>
    <scope>NUCLEOTIDE SEQUENCE [LARGE SCALE GENOMIC DNA]</scope>
    <source>
        <strain evidence="9">W106-1 / CGMCC3.15140</strain>
    </source>
</reference>
<name>W3X8I8_PESFW</name>
<dbReference type="GO" id="GO:0004022">
    <property type="term" value="F:alcohol dehydrogenase (NAD+) activity"/>
    <property type="evidence" value="ECO:0007669"/>
    <property type="project" value="TreeGrafter"/>
</dbReference>
<sequence>MTAQQLPPHLLAVSTLSCRKDGTRIDIEPQAQVPATIVDFKEAAIHSTPLQRSVSTELSSCASESIPGKLGEENSTPHLYLHSEFSIPNTQKAAMTATVGEDLNIQLCKIKVKIPKENEVVVRIAWTGMCRSDACFSVGPEPGFPSHSHIAGHEGIGHVVASYDPCLLGRPVATRYIGYTCQTCRFCLGGLPESCPSHTAFPKHHQGTFQQYMTAPWSSLVPLPRWVFDTKSGVWPGAYTAALCSGSTALKAVQTTDIHAGDVVVVVGVLGGIGHLVGQIAKRVFGAKVIGVDIEEKVTTAIGEKYGHCYDRLLASPYLADAPSWEAFVQNLHDVCKDLRGNKFDHNRADSVIVTASRYEAFHGLDSYVRDGGSITCVGCPRGNGMFTIPLVSALIERQLKVQGCMMGGVQGAYAVMDYIRSGLIEVMTQEIPLEDVTDRMGQFLDCKNSGKLVVRVNGSLPT</sequence>
<evidence type="ECO:0000259" key="7">
    <source>
        <dbReference type="Pfam" id="PF08240"/>
    </source>
</evidence>